<proteinExistence type="predicted"/>
<dbReference type="PANTHER" id="PTHR22677:SF4">
    <property type="entry name" value="USHER SYNDROME TYPE-1G PROTEIN-LIKE PROTEIN"/>
    <property type="match status" value="1"/>
</dbReference>
<feature type="repeat" description="ANK" evidence="1">
    <location>
        <begin position="69"/>
        <end position="101"/>
    </location>
</feature>
<dbReference type="InterPro" id="IPR002110">
    <property type="entry name" value="Ankyrin_rpt"/>
</dbReference>
<feature type="repeat" description="ANK" evidence="1">
    <location>
        <begin position="135"/>
        <end position="168"/>
    </location>
</feature>
<feature type="compositionally biased region" description="Low complexity" evidence="2">
    <location>
        <begin position="1"/>
        <end position="16"/>
    </location>
</feature>
<evidence type="ECO:0000256" key="2">
    <source>
        <dbReference type="SAM" id="MobiDB-lite"/>
    </source>
</evidence>
<dbReference type="PANTHER" id="PTHR22677">
    <property type="entry name" value="ANKYRIN REPEAT DOMAIN-CONTAINING PROTEIN 60"/>
    <property type="match status" value="1"/>
</dbReference>
<dbReference type="Proteomes" id="UP000762676">
    <property type="component" value="Unassembled WGS sequence"/>
</dbReference>
<sequence>MSRDAMAAAKPRAHAASTSSRRKKEDDDNADELVGDLFDAISDGNAKHVAFILKEAKKVHTLLNKKDLQGLTPLRKAIALSKAEIARLLVQHGASPNARDPQGLTPLRKAIALSKAEIARLLVQHGASPNARDPLGKTPLHTAVMMGRRELLAPLLVSVDSSVNVQDK</sequence>
<gene>
    <name evidence="3" type="ORF">ElyMa_006239800</name>
</gene>
<feature type="region of interest" description="Disordered" evidence="2">
    <location>
        <begin position="1"/>
        <end position="29"/>
    </location>
</feature>
<reference evidence="3 4" key="1">
    <citation type="journal article" date="2021" name="Elife">
        <title>Chloroplast acquisition without the gene transfer in kleptoplastic sea slugs, Plakobranchus ocellatus.</title>
        <authorList>
            <person name="Maeda T."/>
            <person name="Takahashi S."/>
            <person name="Yoshida T."/>
            <person name="Shimamura S."/>
            <person name="Takaki Y."/>
            <person name="Nagai Y."/>
            <person name="Toyoda A."/>
            <person name="Suzuki Y."/>
            <person name="Arimoto A."/>
            <person name="Ishii H."/>
            <person name="Satoh N."/>
            <person name="Nishiyama T."/>
            <person name="Hasebe M."/>
            <person name="Maruyama T."/>
            <person name="Minagawa J."/>
            <person name="Obokata J."/>
            <person name="Shigenobu S."/>
        </authorList>
    </citation>
    <scope>NUCLEOTIDE SEQUENCE [LARGE SCALE GENOMIC DNA]</scope>
</reference>
<dbReference type="EMBL" id="BMAT01012521">
    <property type="protein sequence ID" value="GFR94004.1"/>
    <property type="molecule type" value="Genomic_DNA"/>
</dbReference>
<dbReference type="InterPro" id="IPR036770">
    <property type="entry name" value="Ankyrin_rpt-contain_sf"/>
</dbReference>
<organism evidence="3 4">
    <name type="scientific">Elysia marginata</name>
    <dbReference type="NCBI Taxonomy" id="1093978"/>
    <lineage>
        <taxon>Eukaryota</taxon>
        <taxon>Metazoa</taxon>
        <taxon>Spiralia</taxon>
        <taxon>Lophotrochozoa</taxon>
        <taxon>Mollusca</taxon>
        <taxon>Gastropoda</taxon>
        <taxon>Heterobranchia</taxon>
        <taxon>Euthyneura</taxon>
        <taxon>Panpulmonata</taxon>
        <taxon>Sacoglossa</taxon>
        <taxon>Placobranchoidea</taxon>
        <taxon>Plakobranchidae</taxon>
        <taxon>Elysia</taxon>
    </lineage>
</organism>
<accession>A0AAV4H8D6</accession>
<keyword evidence="4" id="KW-1185">Reference proteome</keyword>
<protein>
    <submittedName>
        <fullName evidence="3">Ankyrin repeat</fullName>
    </submittedName>
</protein>
<dbReference type="PROSITE" id="PS50297">
    <property type="entry name" value="ANK_REP_REGION"/>
    <property type="match status" value="3"/>
</dbReference>
<dbReference type="Pfam" id="PF12796">
    <property type="entry name" value="Ank_2"/>
    <property type="match status" value="1"/>
</dbReference>
<evidence type="ECO:0000256" key="1">
    <source>
        <dbReference type="PROSITE-ProRule" id="PRU00023"/>
    </source>
</evidence>
<feature type="non-terminal residue" evidence="3">
    <location>
        <position position="168"/>
    </location>
</feature>
<dbReference type="Gene3D" id="1.25.40.20">
    <property type="entry name" value="Ankyrin repeat-containing domain"/>
    <property type="match status" value="1"/>
</dbReference>
<dbReference type="Pfam" id="PF00023">
    <property type="entry name" value="Ank"/>
    <property type="match status" value="1"/>
</dbReference>
<feature type="repeat" description="ANK" evidence="1">
    <location>
        <begin position="102"/>
        <end position="134"/>
    </location>
</feature>
<dbReference type="InterPro" id="IPR039323">
    <property type="entry name" value="ANKRD_45/46/60"/>
</dbReference>
<dbReference type="SMART" id="SM00248">
    <property type="entry name" value="ANK"/>
    <property type="match status" value="3"/>
</dbReference>
<dbReference type="PROSITE" id="PS50088">
    <property type="entry name" value="ANK_REPEAT"/>
    <property type="match status" value="3"/>
</dbReference>
<dbReference type="SUPFAM" id="SSF48403">
    <property type="entry name" value="Ankyrin repeat"/>
    <property type="match status" value="1"/>
</dbReference>
<evidence type="ECO:0000313" key="4">
    <source>
        <dbReference type="Proteomes" id="UP000762676"/>
    </source>
</evidence>
<dbReference type="AlphaFoldDB" id="A0AAV4H8D6"/>
<evidence type="ECO:0000313" key="3">
    <source>
        <dbReference type="EMBL" id="GFR94004.1"/>
    </source>
</evidence>
<keyword evidence="1" id="KW-0040">ANK repeat</keyword>
<comment type="caution">
    <text evidence="3">The sequence shown here is derived from an EMBL/GenBank/DDBJ whole genome shotgun (WGS) entry which is preliminary data.</text>
</comment>
<name>A0AAV4H8D6_9GAST</name>